<evidence type="ECO:0000256" key="1">
    <source>
        <dbReference type="SAM" id="Phobius"/>
    </source>
</evidence>
<reference evidence="2" key="1">
    <citation type="journal article" date="2014" name="Int. J. Syst. Evol. Microbiol.">
        <title>Complete genome sequence of Corynebacterium casei LMG S-19264T (=DSM 44701T), isolated from a smear-ripened cheese.</title>
        <authorList>
            <consortium name="US DOE Joint Genome Institute (JGI-PGF)"/>
            <person name="Walter F."/>
            <person name="Albersmeier A."/>
            <person name="Kalinowski J."/>
            <person name="Ruckert C."/>
        </authorList>
    </citation>
    <scope>NUCLEOTIDE SEQUENCE</scope>
    <source>
        <strain evidence="2">JCM 30804</strain>
    </source>
</reference>
<keyword evidence="1" id="KW-0812">Transmembrane</keyword>
<protein>
    <submittedName>
        <fullName evidence="2">Uncharacterized protein</fullName>
    </submittedName>
</protein>
<feature type="transmembrane region" description="Helical" evidence="1">
    <location>
        <begin position="25"/>
        <end position="44"/>
    </location>
</feature>
<organism evidence="2 3">
    <name type="scientific">Shewanella gelidii</name>
    <dbReference type="NCBI Taxonomy" id="1642821"/>
    <lineage>
        <taxon>Bacteria</taxon>
        <taxon>Pseudomonadati</taxon>
        <taxon>Pseudomonadota</taxon>
        <taxon>Gammaproteobacteria</taxon>
        <taxon>Alteromonadales</taxon>
        <taxon>Shewanellaceae</taxon>
        <taxon>Shewanella</taxon>
    </lineage>
</organism>
<dbReference type="AlphaFoldDB" id="A0A917JVX9"/>
<dbReference type="EMBL" id="BMPZ01000005">
    <property type="protein sequence ID" value="GGI84319.1"/>
    <property type="molecule type" value="Genomic_DNA"/>
</dbReference>
<sequence length="153" mass="16695">MVENKSLTNTAVCIALLAEHHKVNILSTCLTLLSAGTIVLASLFEPLGVMALILLISILVLGVAQLFIAIRVGFDHQLLLSVSHTSDNFNDLLATEKEFMLLDRILVALKLVKNEPSNRVLNDRLLGCIQLFKQQSILCGLQVVLIVSVPLLV</sequence>
<name>A0A917JVX9_9GAMM</name>
<comment type="caution">
    <text evidence="2">The sequence shown here is derived from an EMBL/GenBank/DDBJ whole genome shotgun (WGS) entry which is preliminary data.</text>
</comment>
<keyword evidence="1" id="KW-0472">Membrane</keyword>
<dbReference type="Proteomes" id="UP000613743">
    <property type="component" value="Unassembled WGS sequence"/>
</dbReference>
<gene>
    <name evidence="2" type="ORF">GCM10009332_21950</name>
</gene>
<dbReference type="RefSeq" id="WP_188920825.1">
    <property type="nucleotide sequence ID" value="NZ_BMPZ01000005.1"/>
</dbReference>
<reference evidence="2" key="2">
    <citation type="submission" date="2020-09" db="EMBL/GenBank/DDBJ databases">
        <authorList>
            <person name="Sun Q."/>
            <person name="Ohkuma M."/>
        </authorList>
    </citation>
    <scope>NUCLEOTIDE SEQUENCE</scope>
    <source>
        <strain evidence="2">JCM 30804</strain>
    </source>
</reference>
<proteinExistence type="predicted"/>
<feature type="transmembrane region" description="Helical" evidence="1">
    <location>
        <begin position="50"/>
        <end position="70"/>
    </location>
</feature>
<evidence type="ECO:0000313" key="3">
    <source>
        <dbReference type="Proteomes" id="UP000613743"/>
    </source>
</evidence>
<evidence type="ECO:0000313" key="2">
    <source>
        <dbReference type="EMBL" id="GGI84319.1"/>
    </source>
</evidence>
<keyword evidence="3" id="KW-1185">Reference proteome</keyword>
<accession>A0A917JVX9</accession>
<keyword evidence="1" id="KW-1133">Transmembrane helix</keyword>